<evidence type="ECO:0000313" key="2">
    <source>
        <dbReference type="RefSeq" id="XP_071912333.1"/>
    </source>
</evidence>
<dbReference type="Pfam" id="PF14223">
    <property type="entry name" value="Retrotran_gag_2"/>
    <property type="match status" value="1"/>
</dbReference>
<name>A0ABM4UYH2_COFAR</name>
<dbReference type="RefSeq" id="XP_071912333.1">
    <property type="nucleotide sequence ID" value="XM_072056232.1"/>
</dbReference>
<reference evidence="2" key="1">
    <citation type="submission" date="2025-08" db="UniProtKB">
        <authorList>
            <consortium name="RefSeq"/>
        </authorList>
    </citation>
    <scope>IDENTIFICATION</scope>
    <source>
        <tissue evidence="2">Leaves</tissue>
    </source>
</reference>
<sequence length="187" mass="21320">MSQAITLASVSGIATNIPELNGSNFFDWHDQVLITLGCLDLDLCLHIEPVQPTFESTKHERILYDNWKCSNQLSLMIVKSKIAKHIKKSIPNFDRARVFLALAKQQFQTLDKALVGTLMATLTTKKYNGVSSVREHIMELNNSVEQLKGMDMTIYESFSVQFMLNSLSPQFGPFKINYNMQKDKWNV</sequence>
<proteinExistence type="predicted"/>
<organism evidence="1 2">
    <name type="scientific">Coffea arabica</name>
    <name type="common">Arabian coffee</name>
    <dbReference type="NCBI Taxonomy" id="13443"/>
    <lineage>
        <taxon>Eukaryota</taxon>
        <taxon>Viridiplantae</taxon>
        <taxon>Streptophyta</taxon>
        <taxon>Embryophyta</taxon>
        <taxon>Tracheophyta</taxon>
        <taxon>Spermatophyta</taxon>
        <taxon>Magnoliopsida</taxon>
        <taxon>eudicotyledons</taxon>
        <taxon>Gunneridae</taxon>
        <taxon>Pentapetalae</taxon>
        <taxon>asterids</taxon>
        <taxon>lamiids</taxon>
        <taxon>Gentianales</taxon>
        <taxon>Rubiaceae</taxon>
        <taxon>Ixoroideae</taxon>
        <taxon>Gardenieae complex</taxon>
        <taxon>Bertiereae - Coffeeae clade</taxon>
        <taxon>Coffeeae</taxon>
        <taxon>Coffea</taxon>
    </lineage>
</organism>
<dbReference type="GeneID" id="140009897"/>
<gene>
    <name evidence="2" type="primary">LOC140009897</name>
</gene>
<dbReference type="Proteomes" id="UP001652660">
    <property type="component" value="Chromosome 6e"/>
</dbReference>
<accession>A0ABM4UYH2</accession>
<protein>
    <submittedName>
        <fullName evidence="2">Uncharacterized protein</fullName>
    </submittedName>
</protein>
<keyword evidence="1" id="KW-1185">Reference proteome</keyword>
<evidence type="ECO:0000313" key="1">
    <source>
        <dbReference type="Proteomes" id="UP001652660"/>
    </source>
</evidence>